<accession>A0A7T7V313</accession>
<evidence type="ECO:0000313" key="1">
    <source>
        <dbReference type="EMBL" id="QQN60786.1"/>
    </source>
</evidence>
<sequence>MKKLSKTDLKQIQGAAAPPMGGKCPEGYCQYYSQHGACLPIDPDKCNHFPVPPPQF</sequence>
<reference evidence="1 2" key="1">
    <citation type="submission" date="2020-12" db="EMBL/GenBank/DDBJ databases">
        <title>FDA dAtabase for Regulatory Grade micrObial Sequences (FDA-ARGOS): Supporting development and validation of Infectious Disease Dx tests.</title>
        <authorList>
            <person name="Kerrigan L."/>
            <person name="Long C."/>
            <person name="Tallon L."/>
            <person name="Sadzewicz L."/>
            <person name="Zhao X."/>
            <person name="Boylan J."/>
            <person name="Ott S."/>
            <person name="Bowen H."/>
            <person name="Vavikolanu K."/>
            <person name="Mehta A."/>
            <person name="Aluvathingal J."/>
            <person name="Nadendla S."/>
            <person name="Yan Y."/>
            <person name="Sichtig H."/>
        </authorList>
    </citation>
    <scope>NUCLEOTIDE SEQUENCE [LARGE SCALE GENOMIC DNA]</scope>
    <source>
        <strain evidence="1 2">FDAARGOS_1031</strain>
    </source>
</reference>
<gene>
    <name evidence="1" type="ORF">I6H88_09505</name>
</gene>
<evidence type="ECO:0008006" key="3">
    <source>
        <dbReference type="Google" id="ProtNLM"/>
    </source>
</evidence>
<evidence type="ECO:0000313" key="2">
    <source>
        <dbReference type="Proteomes" id="UP000595426"/>
    </source>
</evidence>
<keyword evidence="2" id="KW-1185">Reference proteome</keyword>
<dbReference type="RefSeq" id="WP_157757817.1">
    <property type="nucleotide sequence ID" value="NZ_CAJJUP010000003.1"/>
</dbReference>
<dbReference type="EMBL" id="CP067018">
    <property type="protein sequence ID" value="QQN60786.1"/>
    <property type="molecule type" value="Genomic_DNA"/>
</dbReference>
<protein>
    <recommendedName>
        <fullName evidence="3">Bacteriocin</fullName>
    </recommendedName>
</protein>
<name>A0A7T7V313_9FLAO</name>
<dbReference type="AlphaFoldDB" id="A0A7T7V313"/>
<dbReference type="Proteomes" id="UP000595426">
    <property type="component" value="Chromosome"/>
</dbReference>
<dbReference type="GeneID" id="93135362"/>
<organism evidence="1 2">
    <name type="scientific">Elizabethkingia bruuniana</name>
    <dbReference type="NCBI Taxonomy" id="1756149"/>
    <lineage>
        <taxon>Bacteria</taxon>
        <taxon>Pseudomonadati</taxon>
        <taxon>Bacteroidota</taxon>
        <taxon>Flavobacteriia</taxon>
        <taxon>Flavobacteriales</taxon>
        <taxon>Weeksellaceae</taxon>
        <taxon>Elizabethkingia</taxon>
    </lineage>
</organism>
<proteinExistence type="predicted"/>